<organism evidence="3 4">
    <name type="scientific">Meira miltonrushii</name>
    <dbReference type="NCBI Taxonomy" id="1280837"/>
    <lineage>
        <taxon>Eukaryota</taxon>
        <taxon>Fungi</taxon>
        <taxon>Dikarya</taxon>
        <taxon>Basidiomycota</taxon>
        <taxon>Ustilaginomycotina</taxon>
        <taxon>Exobasidiomycetes</taxon>
        <taxon>Exobasidiales</taxon>
        <taxon>Brachybasidiaceae</taxon>
        <taxon>Meira</taxon>
    </lineage>
</organism>
<proteinExistence type="predicted"/>
<sequence length="210" mass="24202">MTEINAPPSYNEAILQRKLSEQRHTTIVNNAQINDEIQLLQPSADELNTAKDKSQHKETYPSDHPTDQKGNGKVTVGKVLLIGLLMLVSPWCACRMIRKTNDPNGQQNKRPRSRGCCGQSCNGDRMIRQQQRGERRIQRLERRIERKTEKMDRKEARDKLCDRKREKGERKIQKWENKIEQRQGMIGSTCGPSNARCHRGTAAHTRAMKC</sequence>
<name>A0A316V217_9BASI</name>
<feature type="compositionally biased region" description="Basic and acidic residues" evidence="2">
    <location>
        <begin position="48"/>
        <end position="67"/>
    </location>
</feature>
<evidence type="ECO:0000313" key="3">
    <source>
        <dbReference type="EMBL" id="PWN31597.1"/>
    </source>
</evidence>
<gene>
    <name evidence="3" type="ORF">FA14DRAFT_182395</name>
</gene>
<evidence type="ECO:0000256" key="2">
    <source>
        <dbReference type="SAM" id="MobiDB-lite"/>
    </source>
</evidence>
<evidence type="ECO:0000256" key="1">
    <source>
        <dbReference type="SAM" id="Coils"/>
    </source>
</evidence>
<dbReference type="Proteomes" id="UP000245771">
    <property type="component" value="Unassembled WGS sequence"/>
</dbReference>
<dbReference type="RefSeq" id="XP_025351899.1">
    <property type="nucleotide sequence ID" value="XM_025501203.1"/>
</dbReference>
<feature type="region of interest" description="Disordered" evidence="2">
    <location>
        <begin position="48"/>
        <end position="72"/>
    </location>
</feature>
<protein>
    <submittedName>
        <fullName evidence="3">Uncharacterized protein</fullName>
    </submittedName>
</protein>
<reference evidence="3 4" key="1">
    <citation type="journal article" date="2018" name="Mol. Biol. Evol.">
        <title>Broad Genomic Sampling Reveals a Smut Pathogenic Ancestry of the Fungal Clade Ustilaginomycotina.</title>
        <authorList>
            <person name="Kijpornyongpan T."/>
            <person name="Mondo S.J."/>
            <person name="Barry K."/>
            <person name="Sandor L."/>
            <person name="Lee J."/>
            <person name="Lipzen A."/>
            <person name="Pangilinan J."/>
            <person name="LaButti K."/>
            <person name="Hainaut M."/>
            <person name="Henrissat B."/>
            <person name="Grigoriev I.V."/>
            <person name="Spatafora J.W."/>
            <person name="Aime M.C."/>
        </authorList>
    </citation>
    <scope>NUCLEOTIDE SEQUENCE [LARGE SCALE GENOMIC DNA]</scope>
    <source>
        <strain evidence="3 4">MCA 3882</strain>
    </source>
</reference>
<feature type="region of interest" description="Disordered" evidence="2">
    <location>
        <begin position="101"/>
        <end position="121"/>
    </location>
</feature>
<keyword evidence="4" id="KW-1185">Reference proteome</keyword>
<dbReference type="AlphaFoldDB" id="A0A316V217"/>
<keyword evidence="1" id="KW-0175">Coiled coil</keyword>
<evidence type="ECO:0000313" key="4">
    <source>
        <dbReference type="Proteomes" id="UP000245771"/>
    </source>
</evidence>
<feature type="coiled-coil region" evidence="1">
    <location>
        <begin position="130"/>
        <end position="185"/>
    </location>
</feature>
<dbReference type="EMBL" id="KZ819607">
    <property type="protein sequence ID" value="PWN31597.1"/>
    <property type="molecule type" value="Genomic_DNA"/>
</dbReference>
<dbReference type="GeneID" id="37022984"/>
<dbReference type="InParanoid" id="A0A316V217"/>
<accession>A0A316V217</accession>